<accession>A0AAV7N6B4</accession>
<evidence type="ECO:0000313" key="2">
    <source>
        <dbReference type="Proteomes" id="UP001066276"/>
    </source>
</evidence>
<sequence length="140" mass="15712">MFLSPRRAPYGRVGPLVLFRQPLRAHHEAASAPGYHPHSPGVAWTLVVDLPLSRWPPCASSPRSRILPLQWARHPKVRRHTVDSAWQTLLFWRVSPSETRASAFSVPESGRLGQCLRRCSQDGLQLEGPGRSSPLWLLTP</sequence>
<comment type="caution">
    <text evidence="1">The sequence shown here is derived from an EMBL/GenBank/DDBJ whole genome shotgun (WGS) entry which is preliminary data.</text>
</comment>
<keyword evidence="2" id="KW-1185">Reference proteome</keyword>
<reference evidence="1" key="1">
    <citation type="journal article" date="2022" name="bioRxiv">
        <title>Sequencing and chromosome-scale assembly of the giantPleurodeles waltlgenome.</title>
        <authorList>
            <person name="Brown T."/>
            <person name="Elewa A."/>
            <person name="Iarovenko S."/>
            <person name="Subramanian E."/>
            <person name="Araus A.J."/>
            <person name="Petzold A."/>
            <person name="Susuki M."/>
            <person name="Suzuki K.-i.T."/>
            <person name="Hayashi T."/>
            <person name="Toyoda A."/>
            <person name="Oliveira C."/>
            <person name="Osipova E."/>
            <person name="Leigh N.D."/>
            <person name="Simon A."/>
            <person name="Yun M.H."/>
        </authorList>
    </citation>
    <scope>NUCLEOTIDE SEQUENCE</scope>
    <source>
        <strain evidence="1">20211129_DDA</strain>
        <tissue evidence="1">Liver</tissue>
    </source>
</reference>
<evidence type="ECO:0000313" key="1">
    <source>
        <dbReference type="EMBL" id="KAJ1109848.1"/>
    </source>
</evidence>
<gene>
    <name evidence="1" type="ORF">NDU88_007206</name>
</gene>
<dbReference type="AlphaFoldDB" id="A0AAV7N6B4"/>
<dbReference type="Proteomes" id="UP001066276">
    <property type="component" value="Chromosome 9"/>
</dbReference>
<protein>
    <submittedName>
        <fullName evidence="1">Uncharacterized protein</fullName>
    </submittedName>
</protein>
<proteinExistence type="predicted"/>
<name>A0AAV7N6B4_PLEWA</name>
<organism evidence="1 2">
    <name type="scientific">Pleurodeles waltl</name>
    <name type="common">Iberian ribbed newt</name>
    <dbReference type="NCBI Taxonomy" id="8319"/>
    <lineage>
        <taxon>Eukaryota</taxon>
        <taxon>Metazoa</taxon>
        <taxon>Chordata</taxon>
        <taxon>Craniata</taxon>
        <taxon>Vertebrata</taxon>
        <taxon>Euteleostomi</taxon>
        <taxon>Amphibia</taxon>
        <taxon>Batrachia</taxon>
        <taxon>Caudata</taxon>
        <taxon>Salamandroidea</taxon>
        <taxon>Salamandridae</taxon>
        <taxon>Pleurodelinae</taxon>
        <taxon>Pleurodeles</taxon>
    </lineage>
</organism>
<dbReference type="EMBL" id="JANPWB010000013">
    <property type="protein sequence ID" value="KAJ1109848.1"/>
    <property type="molecule type" value="Genomic_DNA"/>
</dbReference>